<dbReference type="AlphaFoldDB" id="A0A1B6J4A4"/>
<reference evidence="1" key="1">
    <citation type="submission" date="2015-11" db="EMBL/GenBank/DDBJ databases">
        <title>De novo transcriptome assembly of four potential Pierce s Disease insect vectors from Arizona vineyards.</title>
        <authorList>
            <person name="Tassone E.E."/>
        </authorList>
    </citation>
    <scope>NUCLEOTIDE SEQUENCE</scope>
</reference>
<sequence>LYGKYGSGIVPAQETRAALERAYGLRLIEREDVRDLDSMPASGILKYISAARRKFLYNESTIAFSNEEHPYQRADQVGQDEDPHFIDKTLDAYFEYARMADAPAKGRGG</sequence>
<proteinExistence type="predicted"/>
<dbReference type="EMBL" id="GECU01013693">
    <property type="protein sequence ID" value="JAS94013.1"/>
    <property type="molecule type" value="Transcribed_RNA"/>
</dbReference>
<protein>
    <submittedName>
        <fullName evidence="1">Uncharacterized protein</fullName>
    </submittedName>
</protein>
<gene>
    <name evidence="1" type="ORF">g.57134</name>
</gene>
<feature type="non-terminal residue" evidence="1">
    <location>
        <position position="1"/>
    </location>
</feature>
<evidence type="ECO:0000313" key="1">
    <source>
        <dbReference type="EMBL" id="JAS94013.1"/>
    </source>
</evidence>
<organism evidence="1">
    <name type="scientific">Homalodisca liturata</name>
    <dbReference type="NCBI Taxonomy" id="320908"/>
    <lineage>
        <taxon>Eukaryota</taxon>
        <taxon>Metazoa</taxon>
        <taxon>Ecdysozoa</taxon>
        <taxon>Arthropoda</taxon>
        <taxon>Hexapoda</taxon>
        <taxon>Insecta</taxon>
        <taxon>Pterygota</taxon>
        <taxon>Neoptera</taxon>
        <taxon>Paraneoptera</taxon>
        <taxon>Hemiptera</taxon>
        <taxon>Auchenorrhyncha</taxon>
        <taxon>Membracoidea</taxon>
        <taxon>Cicadellidae</taxon>
        <taxon>Cicadellinae</taxon>
        <taxon>Proconiini</taxon>
        <taxon>Homalodisca</taxon>
    </lineage>
</organism>
<accession>A0A1B6J4A4</accession>
<feature type="non-terminal residue" evidence="1">
    <location>
        <position position="109"/>
    </location>
</feature>
<name>A0A1B6J4A4_9HEMI</name>